<feature type="compositionally biased region" description="Acidic residues" evidence="1">
    <location>
        <begin position="897"/>
        <end position="909"/>
    </location>
</feature>
<reference evidence="2 3" key="1">
    <citation type="journal article" date="2020" name="Genomics">
        <title>Complete, high-quality genomes from long-read metagenomic sequencing of two wolf lichen thalli reveals enigmatic genome architecture.</title>
        <authorList>
            <person name="McKenzie S.K."/>
            <person name="Walston R.F."/>
            <person name="Allen J.L."/>
        </authorList>
    </citation>
    <scope>NUCLEOTIDE SEQUENCE [LARGE SCALE GENOMIC DNA]</scope>
    <source>
        <strain evidence="2">WasteWater1</strain>
    </source>
</reference>
<feature type="region of interest" description="Disordered" evidence="1">
    <location>
        <begin position="492"/>
        <end position="512"/>
    </location>
</feature>
<feature type="compositionally biased region" description="Polar residues" evidence="1">
    <location>
        <begin position="565"/>
        <end position="587"/>
    </location>
</feature>
<protein>
    <recommendedName>
        <fullName evidence="4">F-box domain-containing protein</fullName>
    </recommendedName>
</protein>
<evidence type="ECO:0000256" key="1">
    <source>
        <dbReference type="SAM" id="MobiDB-lite"/>
    </source>
</evidence>
<accession>A0A8H6FHB9</accession>
<feature type="compositionally biased region" description="Low complexity" evidence="1">
    <location>
        <begin position="318"/>
        <end position="333"/>
    </location>
</feature>
<dbReference type="GeneID" id="59336283"/>
<evidence type="ECO:0008006" key="4">
    <source>
        <dbReference type="Google" id="ProtNLM"/>
    </source>
</evidence>
<dbReference type="AlphaFoldDB" id="A0A8H6FHB9"/>
<feature type="region of interest" description="Disordered" evidence="1">
    <location>
        <begin position="310"/>
        <end position="333"/>
    </location>
</feature>
<comment type="caution">
    <text evidence="2">The sequence shown here is derived from an EMBL/GenBank/DDBJ whole genome shotgun (WGS) entry which is preliminary data.</text>
</comment>
<feature type="region of interest" description="Disordered" evidence="1">
    <location>
        <begin position="660"/>
        <end position="679"/>
    </location>
</feature>
<feature type="compositionally biased region" description="Acidic residues" evidence="1">
    <location>
        <begin position="925"/>
        <end position="936"/>
    </location>
</feature>
<keyword evidence="3" id="KW-1185">Reference proteome</keyword>
<dbReference type="RefSeq" id="XP_037156090.1">
    <property type="nucleotide sequence ID" value="XM_037298754.1"/>
</dbReference>
<evidence type="ECO:0000313" key="2">
    <source>
        <dbReference type="EMBL" id="KAF6228156.1"/>
    </source>
</evidence>
<evidence type="ECO:0000313" key="3">
    <source>
        <dbReference type="Proteomes" id="UP000593566"/>
    </source>
</evidence>
<organism evidence="2 3">
    <name type="scientific">Letharia lupina</name>
    <dbReference type="NCBI Taxonomy" id="560253"/>
    <lineage>
        <taxon>Eukaryota</taxon>
        <taxon>Fungi</taxon>
        <taxon>Dikarya</taxon>
        <taxon>Ascomycota</taxon>
        <taxon>Pezizomycotina</taxon>
        <taxon>Lecanoromycetes</taxon>
        <taxon>OSLEUM clade</taxon>
        <taxon>Lecanoromycetidae</taxon>
        <taxon>Lecanorales</taxon>
        <taxon>Lecanorineae</taxon>
        <taxon>Parmeliaceae</taxon>
        <taxon>Letharia</taxon>
    </lineage>
</organism>
<feature type="compositionally biased region" description="Basic and acidic residues" evidence="1">
    <location>
        <begin position="552"/>
        <end position="564"/>
    </location>
</feature>
<dbReference type="Proteomes" id="UP000593566">
    <property type="component" value="Unassembled WGS sequence"/>
</dbReference>
<name>A0A8H6FHB9_9LECA</name>
<feature type="compositionally biased region" description="Polar residues" evidence="1">
    <location>
        <begin position="914"/>
        <end position="923"/>
    </location>
</feature>
<feature type="region of interest" description="Disordered" evidence="1">
    <location>
        <begin position="456"/>
        <end position="475"/>
    </location>
</feature>
<proteinExistence type="predicted"/>
<feature type="region of interest" description="Disordered" evidence="1">
    <location>
        <begin position="35"/>
        <end position="55"/>
    </location>
</feature>
<feature type="region of interest" description="Disordered" evidence="1">
    <location>
        <begin position="868"/>
        <end position="944"/>
    </location>
</feature>
<sequence>MESEESLLRPCKSLPPLFKDHDALQNRISPYLGSVSSTQGEMGQGVSSPPMENEGSYVTQEDDVITQEDKVFRSHKGKETESAANVRREGPLNLLDLPLDILKDILKEHLKVTHTSDLCSLAASNSALHSVAIPLIYSRFDIVWPETHNSIEPRIGVDALTYGLATLVMREDLFEHDMLSNSPTCGASCQRYTCTQCGAVNLLNQTSNIPVKHRRLRRGNYFSQFTKKFSLGNGPADWVADYLVTKESGKLLGTLVALSVARMPNLVWDTPTGILRDIWIALSSLGDYQSPKLEKLWVRMHDNRAALSEAEVTQTNTASQPAQDAPSQAPALAPAQGTPYQNFDLGGVPRLVLAKNHREEPNFSIMPPLRSLTVLDIDEIAYIEELSVLLRRSLGKLRELRIGFGPILYSSYNDREQPPLRYVATGGPLPLLMSKIYDYLGDLDRMTLRPEYDTESGQLIKCPDDATNEDTKSPPPTSIAFILGPPMNGAEVTSNDMNHEPISGRPESKVPRMNLDAIDPALLEGAASHEGREMPGPQSVPERSPVGMSQDPVERLEVTEKSTSDQRSLIQGGLQETATAGSTTSHNGLKPIQRLQLETLEIEKVTLHVITLYETLDWTILTSLTLLNCGGTENLWSCLQEKFPPRKTLVVSIPMQSTKKRGSQPRLRRMPSSEALSKTSEYPLSLKRIHTDHVTSTLISFLKHALAPDSLEWLFLQDTSMHGSLVPLDAIYRGALRRHRSSLTKVMIDSAIVSQGSRMRGVTAKKWMLTREVLTFITSGRMSRLRELAMTIQYKDWHFFLQRLPQIPHLRSLYVPYIADHPYGGSLNVKDFALSAIDVVALRPEVELCYLGIKDKCFEILETKDRKSKDGAGSASSTAGGGESDNDEDAEVHHDHDDDDDDDSEDEDPAPVTPATQTQAQGTDSDIDPVTDDDERDPAGSGANVKLKLREILFYDDRISIFKARHRRL</sequence>
<feature type="region of interest" description="Disordered" evidence="1">
    <location>
        <begin position="529"/>
        <end position="587"/>
    </location>
</feature>
<feature type="compositionally biased region" description="Basic residues" evidence="1">
    <location>
        <begin position="660"/>
        <end position="669"/>
    </location>
</feature>
<dbReference type="EMBL" id="JACCJB010000004">
    <property type="protein sequence ID" value="KAF6228156.1"/>
    <property type="molecule type" value="Genomic_DNA"/>
</dbReference>
<gene>
    <name evidence="2" type="ORF">HO133_007886</name>
</gene>
<feature type="compositionally biased region" description="Polar residues" evidence="1">
    <location>
        <begin position="35"/>
        <end position="47"/>
    </location>
</feature>